<reference evidence="10 11" key="1">
    <citation type="submission" date="2024-05" db="EMBL/GenBank/DDBJ databases">
        <title>Long read based assembly of the Candida bracarensis genome reveals expanded adhesin content.</title>
        <authorList>
            <person name="Marcet-Houben M."/>
            <person name="Ksiezopolska E."/>
            <person name="Gabaldon T."/>
        </authorList>
    </citation>
    <scope>NUCLEOTIDE SEQUENCE [LARGE SCALE GENOMIC DNA]</scope>
    <source>
        <strain evidence="10 11">CBM6</strain>
    </source>
</reference>
<keyword evidence="6" id="KW-0509">mRNA transport</keyword>
<keyword evidence="4" id="KW-0813">Transport</keyword>
<evidence type="ECO:0000259" key="9">
    <source>
        <dbReference type="Pfam" id="PF11435"/>
    </source>
</evidence>
<sequence>MSEEEGNFIEATDGVVESMDKVAKIFSAYLSSYIHVLNKYINNLRRVTSLRNERAVMIKYVKKLRFYNDTLLSTDMRMLQANYAGEAPDLAGNIETFIGYLVKVVETIDLVNYFLTQPLQKEIIAKTLNVDLAFPGTVVPIMEDTYNYFVKFTQWSAESLSIDNPFLAIEVVEFTLRCAEEDQDGLGDTDNIFLQEIIPVQSSEEYEQVAAQWADVLAEKLDILNAEYELITDQWHKLYNKTKN</sequence>
<evidence type="ECO:0000256" key="4">
    <source>
        <dbReference type="ARBA" id="ARBA00022448"/>
    </source>
</evidence>
<protein>
    <submittedName>
        <fullName evidence="10">SWI5-dependent HO expression protein 2</fullName>
    </submittedName>
</protein>
<evidence type="ECO:0000256" key="5">
    <source>
        <dbReference type="ARBA" id="ARBA00022490"/>
    </source>
</evidence>
<dbReference type="InterPro" id="IPR036827">
    <property type="entry name" value="She2_dom_sf"/>
</dbReference>
<evidence type="ECO:0000313" key="11">
    <source>
        <dbReference type="Proteomes" id="UP001623330"/>
    </source>
</evidence>
<evidence type="ECO:0000256" key="2">
    <source>
        <dbReference type="ARBA" id="ARBA00004496"/>
    </source>
</evidence>
<evidence type="ECO:0000256" key="6">
    <source>
        <dbReference type="ARBA" id="ARBA00022816"/>
    </source>
</evidence>
<accession>A0ABR4NMN3</accession>
<evidence type="ECO:0000256" key="1">
    <source>
        <dbReference type="ARBA" id="ARBA00004123"/>
    </source>
</evidence>
<dbReference type="EMBL" id="JBEVYD010000012">
    <property type="protein sequence ID" value="KAL3229019.1"/>
    <property type="molecule type" value="Genomic_DNA"/>
</dbReference>
<dbReference type="SUPFAM" id="SSF116942">
    <property type="entry name" value="RNA-binding protein She2p"/>
    <property type="match status" value="1"/>
</dbReference>
<evidence type="ECO:0000313" key="10">
    <source>
        <dbReference type="EMBL" id="KAL3229019.1"/>
    </source>
</evidence>
<keyword evidence="5" id="KW-0963">Cytoplasm</keyword>
<dbReference type="InterPro" id="IPR024261">
    <property type="entry name" value="RNA-bd_She2"/>
</dbReference>
<dbReference type="Proteomes" id="UP001623330">
    <property type="component" value="Unassembled WGS sequence"/>
</dbReference>
<name>A0ABR4NMN3_9SACH</name>
<evidence type="ECO:0000256" key="8">
    <source>
        <dbReference type="ARBA" id="ARBA00023242"/>
    </source>
</evidence>
<keyword evidence="8" id="KW-0539">Nucleus</keyword>
<keyword evidence="7" id="KW-0694">RNA-binding</keyword>
<gene>
    <name evidence="10" type="ORF">RNJ44_02106</name>
</gene>
<proteinExistence type="inferred from homology"/>
<organism evidence="10 11">
    <name type="scientific">Nakaseomyces bracarensis</name>
    <dbReference type="NCBI Taxonomy" id="273131"/>
    <lineage>
        <taxon>Eukaryota</taxon>
        <taxon>Fungi</taxon>
        <taxon>Dikarya</taxon>
        <taxon>Ascomycota</taxon>
        <taxon>Saccharomycotina</taxon>
        <taxon>Saccharomycetes</taxon>
        <taxon>Saccharomycetales</taxon>
        <taxon>Saccharomycetaceae</taxon>
        <taxon>Nakaseomyces</taxon>
    </lineage>
</organism>
<dbReference type="Pfam" id="PF11435">
    <property type="entry name" value="She2p"/>
    <property type="match status" value="1"/>
</dbReference>
<keyword evidence="11" id="KW-1185">Reference proteome</keyword>
<comment type="similarity">
    <text evidence="3">Belongs to the SHE2 family.</text>
</comment>
<comment type="caution">
    <text evidence="10">The sequence shown here is derived from an EMBL/GenBank/DDBJ whole genome shotgun (WGS) entry which is preliminary data.</text>
</comment>
<evidence type="ECO:0000256" key="3">
    <source>
        <dbReference type="ARBA" id="ARBA00005611"/>
    </source>
</evidence>
<dbReference type="Gene3D" id="1.20.200.20">
    <property type="entry name" value="She2 domain"/>
    <property type="match status" value="1"/>
</dbReference>
<feature type="domain" description="RNA binding protein She2" evidence="9">
    <location>
        <begin position="20"/>
        <end position="220"/>
    </location>
</feature>
<evidence type="ECO:0000256" key="7">
    <source>
        <dbReference type="ARBA" id="ARBA00022884"/>
    </source>
</evidence>
<comment type="subcellular location">
    <subcellularLocation>
        <location evidence="2">Cytoplasm</location>
    </subcellularLocation>
    <subcellularLocation>
        <location evidence="1">Nucleus</location>
    </subcellularLocation>
</comment>